<dbReference type="Proteomes" id="UP001461498">
    <property type="component" value="Unassembled WGS sequence"/>
</dbReference>
<organism evidence="2 3">
    <name type="scientific">Rhynocoris fuscipes</name>
    <dbReference type="NCBI Taxonomy" id="488301"/>
    <lineage>
        <taxon>Eukaryota</taxon>
        <taxon>Metazoa</taxon>
        <taxon>Ecdysozoa</taxon>
        <taxon>Arthropoda</taxon>
        <taxon>Hexapoda</taxon>
        <taxon>Insecta</taxon>
        <taxon>Pterygota</taxon>
        <taxon>Neoptera</taxon>
        <taxon>Paraneoptera</taxon>
        <taxon>Hemiptera</taxon>
        <taxon>Heteroptera</taxon>
        <taxon>Panheteroptera</taxon>
        <taxon>Cimicomorpha</taxon>
        <taxon>Reduviidae</taxon>
        <taxon>Harpactorinae</taxon>
        <taxon>Harpactorini</taxon>
        <taxon>Rhynocoris</taxon>
    </lineage>
</organism>
<evidence type="ECO:0000259" key="1">
    <source>
        <dbReference type="Pfam" id="PF16012"/>
    </source>
</evidence>
<dbReference type="InterPro" id="IPR031961">
    <property type="entry name" value="DUF4780"/>
</dbReference>
<proteinExistence type="predicted"/>
<reference evidence="2 3" key="1">
    <citation type="submission" date="2022-12" db="EMBL/GenBank/DDBJ databases">
        <title>Chromosome-level genome assembly of true bugs.</title>
        <authorList>
            <person name="Ma L."/>
            <person name="Li H."/>
        </authorList>
    </citation>
    <scope>NUCLEOTIDE SEQUENCE [LARGE SCALE GENOMIC DNA]</scope>
    <source>
        <strain evidence="2">Lab_2022b</strain>
    </source>
</reference>
<protein>
    <recommendedName>
        <fullName evidence="1">DUF4780 domain-containing protein</fullName>
    </recommendedName>
</protein>
<dbReference type="AlphaFoldDB" id="A0AAW1D7P3"/>
<comment type="caution">
    <text evidence="2">The sequence shown here is derived from an EMBL/GenBank/DDBJ whole genome shotgun (WGS) entry which is preliminary data.</text>
</comment>
<evidence type="ECO:0000313" key="3">
    <source>
        <dbReference type="Proteomes" id="UP001461498"/>
    </source>
</evidence>
<feature type="domain" description="DUF4780" evidence="1">
    <location>
        <begin position="4"/>
        <end position="179"/>
    </location>
</feature>
<accession>A0AAW1D7P3</accession>
<keyword evidence="3" id="KW-1185">Reference proteome</keyword>
<name>A0AAW1D7P3_9HEMI</name>
<dbReference type="EMBL" id="JAPXFL010000005">
    <property type="protein sequence ID" value="KAK9506776.1"/>
    <property type="molecule type" value="Genomic_DNA"/>
</dbReference>
<evidence type="ECO:0000313" key="2">
    <source>
        <dbReference type="EMBL" id="KAK9506776.1"/>
    </source>
</evidence>
<gene>
    <name evidence="2" type="ORF">O3M35_008650</name>
</gene>
<dbReference type="Pfam" id="PF16012">
    <property type="entry name" value="DUF4780"/>
    <property type="match status" value="1"/>
</dbReference>
<sequence length="200" mass="23114">MDESKGKLQIAIVRTDEETMTEADADHLREHLVSIMVSDEKRCSTSEEDWWPEYEESGLVGESMYLITCLNERTRDWTAAQAIQPRGDVIYKIVDGEDIPKMIRVSAWIPGKKNPDMTHVFRVLAGQNKGLKTERWRVLYSAPREKGTWMVLLIDPQSAKTLDERDWRPCYELTRIPFKKMDRKGQAQPLVQPGTSMEQS</sequence>